<organism evidence="1">
    <name type="scientific">marine metagenome</name>
    <dbReference type="NCBI Taxonomy" id="408172"/>
    <lineage>
        <taxon>unclassified sequences</taxon>
        <taxon>metagenomes</taxon>
        <taxon>ecological metagenomes</taxon>
    </lineage>
</organism>
<dbReference type="InterPro" id="IPR007434">
    <property type="entry name" value="FemAB-like"/>
</dbReference>
<dbReference type="AlphaFoldDB" id="A0A382B9U4"/>
<dbReference type="PANTHER" id="PTHR47017:SF1">
    <property type="entry name" value="ACYL-COA"/>
    <property type="match status" value="1"/>
</dbReference>
<dbReference type="PANTHER" id="PTHR47017">
    <property type="entry name" value="ACYL-COA"/>
    <property type="match status" value="1"/>
</dbReference>
<sequence>MAAGTENGEHADVVARIVQSIGDIPREHWDACAGSVDPFLSHAFLKALEDSECVHARTGWGPVHLLLDDTNGGPPAGCVPLYVKSHSRGEFVFDYGWADAYERAGGRYYPKLLSAIPFTPATGPRLLVREGLDKITVRRQLAAGLIGAAKHLNIATVSVNFLPEDEWDILEDADYLKRADQQFHWYNQDYSSFDNFLDDLSSRKRKNIRKERRGALENGIEIEWLVGS</sequence>
<gene>
    <name evidence="1" type="ORF">METZ01_LOCUS162851</name>
</gene>
<evidence type="ECO:0008006" key="2">
    <source>
        <dbReference type="Google" id="ProtNLM"/>
    </source>
</evidence>
<proteinExistence type="predicted"/>
<name>A0A382B9U4_9ZZZZ</name>
<reference evidence="1" key="1">
    <citation type="submission" date="2018-05" db="EMBL/GenBank/DDBJ databases">
        <authorList>
            <person name="Lanie J.A."/>
            <person name="Ng W.-L."/>
            <person name="Kazmierczak K.M."/>
            <person name="Andrzejewski T.M."/>
            <person name="Davidsen T.M."/>
            <person name="Wayne K.J."/>
            <person name="Tettelin H."/>
            <person name="Glass J.I."/>
            <person name="Rusch D."/>
            <person name="Podicherti R."/>
            <person name="Tsui H.-C.T."/>
            <person name="Winkler M.E."/>
        </authorList>
    </citation>
    <scope>NUCLEOTIDE SEQUENCE</scope>
</reference>
<dbReference type="EMBL" id="UINC01028646">
    <property type="protein sequence ID" value="SVB09997.1"/>
    <property type="molecule type" value="Genomic_DNA"/>
</dbReference>
<evidence type="ECO:0000313" key="1">
    <source>
        <dbReference type="EMBL" id="SVB09997.1"/>
    </source>
</evidence>
<dbReference type="Pfam" id="PF04339">
    <property type="entry name" value="FemAB_like"/>
    <property type="match status" value="1"/>
</dbReference>
<feature type="non-terminal residue" evidence="1">
    <location>
        <position position="228"/>
    </location>
</feature>
<accession>A0A382B9U4</accession>
<protein>
    <recommendedName>
        <fullName evidence="2">GNAT family N-acetyltransferase</fullName>
    </recommendedName>
</protein>